<dbReference type="GO" id="GO:0000155">
    <property type="term" value="F:phosphorelay sensor kinase activity"/>
    <property type="evidence" value="ECO:0007669"/>
    <property type="project" value="InterPro"/>
</dbReference>
<keyword evidence="4" id="KW-0902">Two-component regulatory system</keyword>
<comment type="caution">
    <text evidence="7">The sequence shown here is derived from an EMBL/GenBank/DDBJ whole genome shotgun (WGS) entry which is preliminary data.</text>
</comment>
<dbReference type="SUPFAM" id="SSF47384">
    <property type="entry name" value="Homodimeric domain of signal transducing histidine kinase"/>
    <property type="match status" value="1"/>
</dbReference>
<sequence>MSGKNPNNQSTESISHELLTPLNVILGLTQILSNDSKLPPDHLEMLQSIQKAGEDLLSKIQELFDFPETNKEEHFFSQKKVANHDGPVHILIVDDVQVNRFMIKKMLSRFNNITFDEATNAQEAISVIKERIPHIIFMDVYMPEMNGFETIHLIQSKELLNNSIIILMSSDARSFHEDQMNVSKVDGYLQKPIRERKLISLLEQFVTNFAEDYIATEIPKTPLPQPKDMPDENVLKELLRLAQQGAYSEIKQLMENIKTRQSEFMGFVRYIEQMLRKFQFKEIVDWINSRH</sequence>
<evidence type="ECO:0000256" key="3">
    <source>
        <dbReference type="ARBA" id="ARBA00022553"/>
    </source>
</evidence>
<dbReference type="PROSITE" id="PS50110">
    <property type="entry name" value="RESPONSE_REGULATORY"/>
    <property type="match status" value="1"/>
</dbReference>
<evidence type="ECO:0000256" key="5">
    <source>
        <dbReference type="PROSITE-ProRule" id="PRU00169"/>
    </source>
</evidence>
<accession>A0A1V1PE06</accession>
<reference evidence="8" key="1">
    <citation type="submission" date="2012-11" db="EMBL/GenBank/DDBJ databases">
        <authorList>
            <person name="Lucero-Rivera Y.E."/>
            <person name="Tovar-Ramirez D."/>
        </authorList>
    </citation>
    <scope>NUCLEOTIDE SEQUENCE [LARGE SCALE GENOMIC DNA]</scope>
    <source>
        <strain evidence="8">Araruama</strain>
    </source>
</reference>
<dbReference type="EMBL" id="ATBP01000086">
    <property type="protein sequence ID" value="ETR73129.1"/>
    <property type="molecule type" value="Genomic_DNA"/>
</dbReference>
<dbReference type="PANTHER" id="PTHR45339:SF1">
    <property type="entry name" value="HYBRID SIGNAL TRANSDUCTION HISTIDINE KINASE J"/>
    <property type="match status" value="1"/>
</dbReference>
<evidence type="ECO:0000256" key="2">
    <source>
        <dbReference type="ARBA" id="ARBA00012438"/>
    </source>
</evidence>
<feature type="domain" description="Response regulatory" evidence="6">
    <location>
        <begin position="89"/>
        <end position="206"/>
    </location>
</feature>
<dbReference type="Proteomes" id="UP000189670">
    <property type="component" value="Unassembled WGS sequence"/>
</dbReference>
<dbReference type="InterPro" id="IPR036097">
    <property type="entry name" value="HisK_dim/P_sf"/>
</dbReference>
<comment type="catalytic activity">
    <reaction evidence="1">
        <text>ATP + protein L-histidine = ADP + protein N-phospho-L-histidine.</text>
        <dbReference type="EC" id="2.7.13.3"/>
    </reaction>
</comment>
<feature type="modified residue" description="4-aspartylphosphate" evidence="5">
    <location>
        <position position="139"/>
    </location>
</feature>
<proteinExistence type="predicted"/>
<dbReference type="CDD" id="cd00082">
    <property type="entry name" value="HisKA"/>
    <property type="match status" value="1"/>
</dbReference>
<dbReference type="EC" id="2.7.13.3" evidence="2"/>
<dbReference type="CDD" id="cd17546">
    <property type="entry name" value="REC_hyHK_CKI1_RcsC-like"/>
    <property type="match status" value="1"/>
</dbReference>
<dbReference type="Pfam" id="PF00512">
    <property type="entry name" value="HisKA"/>
    <property type="match status" value="1"/>
</dbReference>
<protein>
    <recommendedName>
        <fullName evidence="2">histidine kinase</fullName>
        <ecNumber evidence="2">2.7.13.3</ecNumber>
    </recommendedName>
</protein>
<dbReference type="InterPro" id="IPR003661">
    <property type="entry name" value="HisK_dim/P_dom"/>
</dbReference>
<dbReference type="SMART" id="SM00448">
    <property type="entry name" value="REC"/>
    <property type="match status" value="1"/>
</dbReference>
<dbReference type="Gene3D" id="1.10.287.130">
    <property type="match status" value="1"/>
</dbReference>
<evidence type="ECO:0000259" key="6">
    <source>
        <dbReference type="PROSITE" id="PS50110"/>
    </source>
</evidence>
<dbReference type="AlphaFoldDB" id="A0A1V1PE06"/>
<dbReference type="Gene3D" id="3.40.50.2300">
    <property type="match status" value="1"/>
</dbReference>
<name>A0A1V1PE06_9BACT</name>
<evidence type="ECO:0000313" key="8">
    <source>
        <dbReference type="Proteomes" id="UP000189670"/>
    </source>
</evidence>
<evidence type="ECO:0000256" key="1">
    <source>
        <dbReference type="ARBA" id="ARBA00000085"/>
    </source>
</evidence>
<organism evidence="7 8">
    <name type="scientific">Candidatus Magnetoglobus multicellularis str. Araruama</name>
    <dbReference type="NCBI Taxonomy" id="890399"/>
    <lineage>
        <taxon>Bacteria</taxon>
        <taxon>Pseudomonadati</taxon>
        <taxon>Thermodesulfobacteriota</taxon>
        <taxon>Desulfobacteria</taxon>
        <taxon>Desulfobacterales</taxon>
        <taxon>Desulfobacteraceae</taxon>
        <taxon>Candidatus Magnetoglobus</taxon>
    </lineage>
</organism>
<dbReference type="Pfam" id="PF00072">
    <property type="entry name" value="Response_reg"/>
    <property type="match status" value="1"/>
</dbReference>
<dbReference type="InterPro" id="IPR001789">
    <property type="entry name" value="Sig_transdc_resp-reg_receiver"/>
</dbReference>
<keyword evidence="3 5" id="KW-0597">Phosphoprotein</keyword>
<dbReference type="PANTHER" id="PTHR45339">
    <property type="entry name" value="HYBRID SIGNAL TRANSDUCTION HISTIDINE KINASE J"/>
    <property type="match status" value="1"/>
</dbReference>
<gene>
    <name evidence="7" type="ORF">OMM_01187</name>
</gene>
<dbReference type="SUPFAM" id="SSF52172">
    <property type="entry name" value="CheY-like"/>
    <property type="match status" value="1"/>
</dbReference>
<dbReference type="InterPro" id="IPR011006">
    <property type="entry name" value="CheY-like_superfamily"/>
</dbReference>
<dbReference type="SMART" id="SM00388">
    <property type="entry name" value="HisKA"/>
    <property type="match status" value="1"/>
</dbReference>
<evidence type="ECO:0000313" key="7">
    <source>
        <dbReference type="EMBL" id="ETR73129.1"/>
    </source>
</evidence>
<evidence type="ECO:0000256" key="4">
    <source>
        <dbReference type="ARBA" id="ARBA00023012"/>
    </source>
</evidence>